<feature type="region of interest" description="Disordered" evidence="2">
    <location>
        <begin position="18"/>
        <end position="48"/>
    </location>
</feature>
<evidence type="ECO:0000256" key="1">
    <source>
        <dbReference type="ARBA" id="ARBA00022837"/>
    </source>
</evidence>
<evidence type="ECO:0008006" key="7">
    <source>
        <dbReference type="Google" id="ProtNLM"/>
    </source>
</evidence>
<dbReference type="CDD" id="cd00051">
    <property type="entry name" value="EFh"/>
    <property type="match status" value="1"/>
</dbReference>
<dbReference type="SMART" id="SM00054">
    <property type="entry name" value="EFh"/>
    <property type="match status" value="2"/>
</dbReference>
<protein>
    <recommendedName>
        <fullName evidence="7">Calmodulin</fullName>
    </recommendedName>
</protein>
<dbReference type="InterPro" id="IPR002048">
    <property type="entry name" value="EF_hand_dom"/>
</dbReference>
<dbReference type="InterPro" id="IPR001849">
    <property type="entry name" value="PH_domain"/>
</dbReference>
<evidence type="ECO:0000313" key="5">
    <source>
        <dbReference type="EMBL" id="GMI27598.1"/>
    </source>
</evidence>
<evidence type="ECO:0000259" key="4">
    <source>
        <dbReference type="PROSITE" id="PS50222"/>
    </source>
</evidence>
<feature type="domain" description="EF-hand" evidence="4">
    <location>
        <begin position="463"/>
        <end position="498"/>
    </location>
</feature>
<dbReference type="InterPro" id="IPR011993">
    <property type="entry name" value="PH-like_dom_sf"/>
</dbReference>
<dbReference type="Gene3D" id="1.10.238.10">
    <property type="entry name" value="EF-hand"/>
    <property type="match status" value="2"/>
</dbReference>
<evidence type="ECO:0000259" key="3">
    <source>
        <dbReference type="PROSITE" id="PS50003"/>
    </source>
</evidence>
<dbReference type="PROSITE" id="PS50003">
    <property type="entry name" value="PH_DOMAIN"/>
    <property type="match status" value="1"/>
</dbReference>
<keyword evidence="1" id="KW-0106">Calcium</keyword>
<reference evidence="5 6" key="1">
    <citation type="journal article" date="2023" name="Commun. Biol.">
        <title>Genome analysis of Parmales, the sister group of diatoms, reveals the evolutionary specialization of diatoms from phago-mixotrophs to photoautotrophs.</title>
        <authorList>
            <person name="Ban H."/>
            <person name="Sato S."/>
            <person name="Yoshikawa S."/>
            <person name="Yamada K."/>
            <person name="Nakamura Y."/>
            <person name="Ichinomiya M."/>
            <person name="Sato N."/>
            <person name="Blanc-Mathieu R."/>
            <person name="Endo H."/>
            <person name="Kuwata A."/>
            <person name="Ogata H."/>
        </authorList>
    </citation>
    <scope>NUCLEOTIDE SEQUENCE [LARGE SCALE GENOMIC DNA]</scope>
</reference>
<name>A0ABQ6MJA3_9STRA</name>
<dbReference type="Pfam" id="PF13499">
    <property type="entry name" value="EF-hand_7"/>
    <property type="match status" value="1"/>
</dbReference>
<dbReference type="InterPro" id="IPR018247">
    <property type="entry name" value="EF_Hand_1_Ca_BS"/>
</dbReference>
<keyword evidence="6" id="KW-1185">Reference proteome</keyword>
<accession>A0ABQ6MJA3</accession>
<organism evidence="5 6">
    <name type="scientific">Tetraparma gracilis</name>
    <dbReference type="NCBI Taxonomy" id="2962635"/>
    <lineage>
        <taxon>Eukaryota</taxon>
        <taxon>Sar</taxon>
        <taxon>Stramenopiles</taxon>
        <taxon>Ochrophyta</taxon>
        <taxon>Bolidophyceae</taxon>
        <taxon>Parmales</taxon>
        <taxon>Triparmaceae</taxon>
        <taxon>Tetraparma</taxon>
    </lineage>
</organism>
<evidence type="ECO:0000256" key="2">
    <source>
        <dbReference type="SAM" id="MobiDB-lite"/>
    </source>
</evidence>
<comment type="caution">
    <text evidence="5">The sequence shown here is derived from an EMBL/GenBank/DDBJ whole genome shotgun (WGS) entry which is preliminary data.</text>
</comment>
<feature type="domain" description="EF-hand" evidence="4">
    <location>
        <begin position="390"/>
        <end position="425"/>
    </location>
</feature>
<dbReference type="CDD" id="cd00821">
    <property type="entry name" value="PH"/>
    <property type="match status" value="1"/>
</dbReference>
<dbReference type="SUPFAM" id="SSF50729">
    <property type="entry name" value="PH domain-like"/>
    <property type="match status" value="1"/>
</dbReference>
<proteinExistence type="predicted"/>
<sequence length="508" mass="56915">MGIGPTENYVLKYYARPDDEARGTKPKGQLPMDGSEVLEDAGKSKKDQNHAFQIKVPGRTELFEVTAESAQHKDMWMKTLKYVISVASRRGMIMRQRLGSSELAEDYVVEEDEIPAPPPRREGKHVPAMRLEVEVDTIPPGTAERSAFMNSFQDDVSRALGDGQGVTCKVQDIKPAAGMDWLTVVTFTLESSFADPQPLHERLESMVADPNSDLYVGLVTCRTDPSYLAIVSEGLEGARIDVHPTKRAIATPVPRVKTVLEKYMHLTLPPSAHDASKFHVYLKHGDSEKTFTLWVPNPRTLPRQSCVLWPYEVKDCLGISGTVRDMWLTPTGLRPTGVKGSAHASSLPFQPSAKHGGMPIVDTAAMRQGMTYEVIFEDNTMRALDSLSEEQLEEIEENFNKYDENGDQNIDREEVKKACKDRTDKSKEAIDLQFEKAIENAKSQQEINKIIDQKKEHYQKVDEAEAALLDMFRKADTDGDGSISYNEFALAEAWWMNSTLNPTKVSLF</sequence>
<dbReference type="PROSITE" id="PS50222">
    <property type="entry name" value="EF_HAND_2"/>
    <property type="match status" value="2"/>
</dbReference>
<dbReference type="Proteomes" id="UP001165060">
    <property type="component" value="Unassembled WGS sequence"/>
</dbReference>
<dbReference type="SUPFAM" id="SSF47473">
    <property type="entry name" value="EF-hand"/>
    <property type="match status" value="1"/>
</dbReference>
<dbReference type="Gene3D" id="2.30.29.30">
    <property type="entry name" value="Pleckstrin-homology domain (PH domain)/Phosphotyrosine-binding domain (PTB)"/>
    <property type="match status" value="1"/>
</dbReference>
<evidence type="ECO:0000313" key="6">
    <source>
        <dbReference type="Proteomes" id="UP001165060"/>
    </source>
</evidence>
<gene>
    <name evidence="5" type="ORF">TeGR_g953</name>
</gene>
<feature type="domain" description="PH" evidence="3">
    <location>
        <begin position="1"/>
        <end position="85"/>
    </location>
</feature>
<dbReference type="InterPro" id="IPR011992">
    <property type="entry name" value="EF-hand-dom_pair"/>
</dbReference>
<dbReference type="EMBL" id="BRYB01004221">
    <property type="protein sequence ID" value="GMI27598.1"/>
    <property type="molecule type" value="Genomic_DNA"/>
</dbReference>
<dbReference type="Pfam" id="PF00169">
    <property type="entry name" value="PH"/>
    <property type="match status" value="1"/>
</dbReference>
<dbReference type="PROSITE" id="PS00018">
    <property type="entry name" value="EF_HAND_1"/>
    <property type="match status" value="2"/>
</dbReference>